<gene>
    <name evidence="1" type="ORF">C7B43_15580</name>
</gene>
<dbReference type="AlphaFoldDB" id="A0A2T2WUH4"/>
<proteinExistence type="predicted"/>
<accession>A0A2T2WUH4</accession>
<name>A0A2T2WUH4_9FIRM</name>
<dbReference type="Proteomes" id="UP000242699">
    <property type="component" value="Unassembled WGS sequence"/>
</dbReference>
<evidence type="ECO:0000313" key="2">
    <source>
        <dbReference type="Proteomes" id="UP000242699"/>
    </source>
</evidence>
<protein>
    <submittedName>
        <fullName evidence="1">Uncharacterized protein</fullName>
    </submittedName>
</protein>
<reference evidence="1 2" key="1">
    <citation type="journal article" date="2014" name="BMC Genomics">
        <title>Comparison of environmental and isolate Sulfobacillus genomes reveals diverse carbon, sulfur, nitrogen, and hydrogen metabolisms.</title>
        <authorList>
            <person name="Justice N.B."/>
            <person name="Norman A."/>
            <person name="Brown C.T."/>
            <person name="Singh A."/>
            <person name="Thomas B.C."/>
            <person name="Banfield J.F."/>
        </authorList>
    </citation>
    <scope>NUCLEOTIDE SEQUENCE [LARGE SCALE GENOMIC DNA]</scope>
    <source>
        <strain evidence="1">AMDSBA1</strain>
    </source>
</reference>
<evidence type="ECO:0000313" key="1">
    <source>
        <dbReference type="EMBL" id="PSR25897.1"/>
    </source>
</evidence>
<sequence>MLLIFFLIANERKDTEKLNRFGSILLLDFEESFLNGGECQKIVVNLDYGISLGVHSLTFVKH</sequence>
<organism evidence="1 2">
    <name type="scientific">Sulfobacillus benefaciens</name>
    <dbReference type="NCBI Taxonomy" id="453960"/>
    <lineage>
        <taxon>Bacteria</taxon>
        <taxon>Bacillati</taxon>
        <taxon>Bacillota</taxon>
        <taxon>Clostridia</taxon>
        <taxon>Eubacteriales</taxon>
        <taxon>Clostridiales Family XVII. Incertae Sedis</taxon>
        <taxon>Sulfobacillus</taxon>
    </lineage>
</organism>
<comment type="caution">
    <text evidence="1">The sequence shown here is derived from an EMBL/GenBank/DDBJ whole genome shotgun (WGS) entry which is preliminary data.</text>
</comment>
<dbReference type="EMBL" id="PXYT01000047">
    <property type="protein sequence ID" value="PSR25897.1"/>
    <property type="molecule type" value="Genomic_DNA"/>
</dbReference>